<sequence>MQVYTGKLPDGVTEKNQGQGITTDNFFTNVELAEYLITKKLTLLGTVRKNKADTPHELKDITMVSYTPKKNRMVHLLSTQHFDNSISDEPHSKPIIVLDYNHTKGAVDTADKLIIAVKEYSCARRTLRWLFRLFMNILDIAALNAHIIFREKNPQWQLSKKSRRKLFLLTLGRQLEEPNMKDRLPNAKTIPHLQRALVACGIQIPTKEQPHSELETRFKRGRCILCSRAADKKSKVRCSIYSNFVCNEHRKEEKKIICLRRNDKDDSDD</sequence>
<dbReference type="EMBL" id="JASPKY010000579">
    <property type="protein sequence ID" value="KAK9692503.1"/>
    <property type="molecule type" value="Genomic_DNA"/>
</dbReference>
<dbReference type="Proteomes" id="UP001458880">
    <property type="component" value="Unassembled WGS sequence"/>
</dbReference>
<dbReference type="AlphaFoldDB" id="A0AAW1ISF0"/>
<name>A0AAW1ISF0_POPJA</name>
<organism evidence="2 3">
    <name type="scientific">Popillia japonica</name>
    <name type="common">Japanese beetle</name>
    <dbReference type="NCBI Taxonomy" id="7064"/>
    <lineage>
        <taxon>Eukaryota</taxon>
        <taxon>Metazoa</taxon>
        <taxon>Ecdysozoa</taxon>
        <taxon>Arthropoda</taxon>
        <taxon>Hexapoda</taxon>
        <taxon>Insecta</taxon>
        <taxon>Pterygota</taxon>
        <taxon>Neoptera</taxon>
        <taxon>Endopterygota</taxon>
        <taxon>Coleoptera</taxon>
        <taxon>Polyphaga</taxon>
        <taxon>Scarabaeiformia</taxon>
        <taxon>Scarabaeidae</taxon>
        <taxon>Rutelinae</taxon>
        <taxon>Popillia</taxon>
    </lineage>
</organism>
<protein>
    <submittedName>
        <fullName evidence="2">Transposase IS4</fullName>
    </submittedName>
</protein>
<reference evidence="2 3" key="1">
    <citation type="journal article" date="2024" name="BMC Genomics">
        <title>De novo assembly and annotation of Popillia japonica's genome with initial clues to its potential as an invasive pest.</title>
        <authorList>
            <person name="Cucini C."/>
            <person name="Boschi S."/>
            <person name="Funari R."/>
            <person name="Cardaioli E."/>
            <person name="Iannotti N."/>
            <person name="Marturano G."/>
            <person name="Paoli F."/>
            <person name="Bruttini M."/>
            <person name="Carapelli A."/>
            <person name="Frati F."/>
            <person name="Nardi F."/>
        </authorList>
    </citation>
    <scope>NUCLEOTIDE SEQUENCE [LARGE SCALE GENOMIC DNA]</scope>
    <source>
        <strain evidence="2">DMR45628</strain>
    </source>
</reference>
<dbReference type="Pfam" id="PF13843">
    <property type="entry name" value="DDE_Tnp_1_7"/>
    <property type="match status" value="1"/>
</dbReference>
<proteinExistence type="predicted"/>
<evidence type="ECO:0000313" key="2">
    <source>
        <dbReference type="EMBL" id="KAK9692503.1"/>
    </source>
</evidence>
<feature type="domain" description="PiggyBac transposable element-derived protein" evidence="1">
    <location>
        <begin position="15"/>
        <end position="146"/>
    </location>
</feature>
<accession>A0AAW1ISF0</accession>
<keyword evidence="3" id="KW-1185">Reference proteome</keyword>
<dbReference type="PANTHER" id="PTHR46599">
    <property type="entry name" value="PIGGYBAC TRANSPOSABLE ELEMENT-DERIVED PROTEIN 4"/>
    <property type="match status" value="1"/>
</dbReference>
<evidence type="ECO:0000313" key="3">
    <source>
        <dbReference type="Proteomes" id="UP001458880"/>
    </source>
</evidence>
<dbReference type="InterPro" id="IPR029526">
    <property type="entry name" value="PGBD"/>
</dbReference>
<comment type="caution">
    <text evidence="2">The sequence shown here is derived from an EMBL/GenBank/DDBJ whole genome shotgun (WGS) entry which is preliminary data.</text>
</comment>
<evidence type="ECO:0000259" key="1">
    <source>
        <dbReference type="Pfam" id="PF13843"/>
    </source>
</evidence>
<gene>
    <name evidence="2" type="ORF">QE152_g35121</name>
</gene>
<dbReference type="PANTHER" id="PTHR46599:SF6">
    <property type="entry name" value="DUAL SPECIFICITY PHOSPHATASE 26"/>
    <property type="match status" value="1"/>
</dbReference>